<evidence type="ECO:0000313" key="2">
    <source>
        <dbReference type="Proteomes" id="UP000076154"/>
    </source>
</evidence>
<name>A0A369JEI5_HYPMA</name>
<organism evidence="1 2">
    <name type="scientific">Hypsizygus marmoreus</name>
    <name type="common">White beech mushroom</name>
    <name type="synonym">Agaricus marmoreus</name>
    <dbReference type="NCBI Taxonomy" id="39966"/>
    <lineage>
        <taxon>Eukaryota</taxon>
        <taxon>Fungi</taxon>
        <taxon>Dikarya</taxon>
        <taxon>Basidiomycota</taxon>
        <taxon>Agaricomycotina</taxon>
        <taxon>Agaricomycetes</taxon>
        <taxon>Agaricomycetidae</taxon>
        <taxon>Agaricales</taxon>
        <taxon>Tricholomatineae</taxon>
        <taxon>Lyophyllaceae</taxon>
        <taxon>Hypsizygus</taxon>
    </lineage>
</organism>
<sequence length="74" mass="8264">MKDIETEMHCILILITPRASARLAPYYPQVLASPRHLQLHSAVVIELMIPRETLTIDSSSICVFLGLNIPSFST</sequence>
<comment type="caution">
    <text evidence="1">The sequence shown here is derived from an EMBL/GenBank/DDBJ whole genome shotgun (WGS) entry which is preliminary data.</text>
</comment>
<dbReference type="InParanoid" id="A0A369JEI5"/>
<accession>A0A369JEI5</accession>
<dbReference type="AlphaFoldDB" id="A0A369JEI5"/>
<evidence type="ECO:0000313" key="1">
    <source>
        <dbReference type="EMBL" id="RDB17276.1"/>
    </source>
</evidence>
<keyword evidence="2" id="KW-1185">Reference proteome</keyword>
<reference evidence="1" key="1">
    <citation type="submission" date="2018-04" db="EMBL/GenBank/DDBJ databases">
        <title>Whole genome sequencing of Hypsizygus marmoreus.</title>
        <authorList>
            <person name="Choi I.-G."/>
            <person name="Min B."/>
            <person name="Kim J.-G."/>
            <person name="Kim S."/>
            <person name="Oh Y.-L."/>
            <person name="Kong W.-S."/>
            <person name="Park H."/>
            <person name="Jeong J."/>
            <person name="Song E.-S."/>
        </authorList>
    </citation>
    <scope>NUCLEOTIDE SEQUENCE [LARGE SCALE GENOMIC DNA]</scope>
    <source>
        <strain evidence="1">51987-8</strain>
    </source>
</reference>
<dbReference type="EMBL" id="LUEZ02000113">
    <property type="protein sequence ID" value="RDB17276.1"/>
    <property type="molecule type" value="Genomic_DNA"/>
</dbReference>
<proteinExistence type="predicted"/>
<protein>
    <submittedName>
        <fullName evidence="1">Uncharacterized protein</fullName>
    </submittedName>
</protein>
<dbReference type="Proteomes" id="UP000076154">
    <property type="component" value="Unassembled WGS sequence"/>
</dbReference>
<gene>
    <name evidence="1" type="ORF">Hypma_001958</name>
</gene>